<feature type="compositionally biased region" description="Low complexity" evidence="1">
    <location>
        <begin position="52"/>
        <end position="61"/>
    </location>
</feature>
<evidence type="ECO:0000256" key="1">
    <source>
        <dbReference type="SAM" id="MobiDB-lite"/>
    </source>
</evidence>
<organism evidence="2 3">
    <name type="scientific">Nocardia beijingensis</name>
    <dbReference type="NCBI Taxonomy" id="95162"/>
    <lineage>
        <taxon>Bacteria</taxon>
        <taxon>Bacillati</taxon>
        <taxon>Actinomycetota</taxon>
        <taxon>Actinomycetes</taxon>
        <taxon>Mycobacteriales</taxon>
        <taxon>Nocardiaceae</taxon>
        <taxon>Nocardia</taxon>
    </lineage>
</organism>
<dbReference type="Proteomes" id="UP001611450">
    <property type="component" value="Unassembled WGS sequence"/>
</dbReference>
<evidence type="ECO:0000313" key="3">
    <source>
        <dbReference type="Proteomes" id="UP001611450"/>
    </source>
</evidence>
<evidence type="ECO:0000313" key="2">
    <source>
        <dbReference type="EMBL" id="MFI2319562.1"/>
    </source>
</evidence>
<reference evidence="2 3" key="1">
    <citation type="submission" date="2024-10" db="EMBL/GenBank/DDBJ databases">
        <title>The Natural Products Discovery Center: Release of the First 8490 Sequenced Strains for Exploring Actinobacteria Biosynthetic Diversity.</title>
        <authorList>
            <person name="Kalkreuter E."/>
            <person name="Kautsar S.A."/>
            <person name="Yang D."/>
            <person name="Bader C.D."/>
            <person name="Teijaro C.N."/>
            <person name="Fluegel L."/>
            <person name="Davis C.M."/>
            <person name="Simpson J.R."/>
            <person name="Lauterbach L."/>
            <person name="Steele A.D."/>
            <person name="Gui C."/>
            <person name="Meng S."/>
            <person name="Li G."/>
            <person name="Viehrig K."/>
            <person name="Ye F."/>
            <person name="Su P."/>
            <person name="Kiefer A.F."/>
            <person name="Nichols A."/>
            <person name="Cepeda A.J."/>
            <person name="Yan W."/>
            <person name="Fan B."/>
            <person name="Jiang Y."/>
            <person name="Adhikari A."/>
            <person name="Zheng C.-J."/>
            <person name="Schuster L."/>
            <person name="Cowan T.M."/>
            <person name="Smanski M.J."/>
            <person name="Chevrette M.G."/>
            <person name="De Carvalho L.P.S."/>
            <person name="Shen B."/>
        </authorList>
    </citation>
    <scope>NUCLEOTIDE SEQUENCE [LARGE SCALE GENOMIC DNA]</scope>
    <source>
        <strain evidence="2 3">NPDC019626</strain>
    </source>
</reference>
<gene>
    <name evidence="2" type="ORF">ACH47G_03670</name>
</gene>
<dbReference type="EMBL" id="JBIRXV010000001">
    <property type="protein sequence ID" value="MFI2319562.1"/>
    <property type="molecule type" value="Genomic_DNA"/>
</dbReference>
<keyword evidence="3" id="KW-1185">Reference proteome</keyword>
<comment type="caution">
    <text evidence="2">The sequence shown here is derived from an EMBL/GenBank/DDBJ whole genome shotgun (WGS) entry which is preliminary data.</text>
</comment>
<accession>A0ABW7W997</accession>
<protein>
    <submittedName>
        <fullName evidence="2">Uncharacterized protein</fullName>
    </submittedName>
</protein>
<proteinExistence type="predicted"/>
<dbReference type="RefSeq" id="WP_396945671.1">
    <property type="nucleotide sequence ID" value="NZ_JBIRXV010000001.1"/>
</dbReference>
<name>A0ABW7W997_9NOCA</name>
<feature type="region of interest" description="Disordered" evidence="1">
    <location>
        <begin position="52"/>
        <end position="73"/>
    </location>
</feature>
<sequence length="73" mass="7788">MVTVITVVGFDPRRVKPVQRGQPIAARTWCEPGFPDRMVARAWIGPGFDPAATEAAGRASARPLAQAGFTPPD</sequence>